<evidence type="ECO:0000256" key="3">
    <source>
        <dbReference type="ARBA" id="ARBA00012455"/>
    </source>
</evidence>
<protein>
    <recommendedName>
        <fullName evidence="3">spermidine synthase</fullName>
        <ecNumber evidence="3">2.5.1.16</ecNumber>
    </recommendedName>
</protein>
<keyword evidence="6" id="KW-0620">Polyamine biosynthesis</keyword>
<organism evidence="8 9">
    <name type="scientific">Acorus calamus</name>
    <name type="common">Sweet flag</name>
    <dbReference type="NCBI Taxonomy" id="4465"/>
    <lineage>
        <taxon>Eukaryota</taxon>
        <taxon>Viridiplantae</taxon>
        <taxon>Streptophyta</taxon>
        <taxon>Embryophyta</taxon>
        <taxon>Tracheophyta</taxon>
        <taxon>Spermatophyta</taxon>
        <taxon>Magnoliopsida</taxon>
        <taxon>Liliopsida</taxon>
        <taxon>Acoraceae</taxon>
        <taxon>Acorus</taxon>
    </lineage>
</organism>
<evidence type="ECO:0000313" key="9">
    <source>
        <dbReference type="Proteomes" id="UP001180020"/>
    </source>
</evidence>
<dbReference type="PANTHER" id="PTHR11558">
    <property type="entry name" value="SPERMIDINE/SPERMINE SYNTHASE"/>
    <property type="match status" value="1"/>
</dbReference>
<evidence type="ECO:0000256" key="4">
    <source>
        <dbReference type="ARBA" id="ARBA00022679"/>
    </source>
</evidence>
<comment type="similarity">
    <text evidence="2">Belongs to the spermidine/spermine synthase family.</text>
</comment>
<reference evidence="8" key="1">
    <citation type="journal article" date="2023" name="Nat. Commun.">
        <title>Diploid and tetraploid genomes of Acorus and the evolution of monocots.</title>
        <authorList>
            <person name="Ma L."/>
            <person name="Liu K.W."/>
            <person name="Li Z."/>
            <person name="Hsiao Y.Y."/>
            <person name="Qi Y."/>
            <person name="Fu T."/>
            <person name="Tang G.D."/>
            <person name="Zhang D."/>
            <person name="Sun W.H."/>
            <person name="Liu D.K."/>
            <person name="Li Y."/>
            <person name="Chen G.Z."/>
            <person name="Liu X.D."/>
            <person name="Liao X.Y."/>
            <person name="Jiang Y.T."/>
            <person name="Yu X."/>
            <person name="Hao Y."/>
            <person name="Huang J."/>
            <person name="Zhao X.W."/>
            <person name="Ke S."/>
            <person name="Chen Y.Y."/>
            <person name="Wu W.L."/>
            <person name="Hsu J.L."/>
            <person name="Lin Y.F."/>
            <person name="Huang M.D."/>
            <person name="Li C.Y."/>
            <person name="Huang L."/>
            <person name="Wang Z.W."/>
            <person name="Zhao X."/>
            <person name="Zhong W.Y."/>
            <person name="Peng D.H."/>
            <person name="Ahmad S."/>
            <person name="Lan S."/>
            <person name="Zhang J.S."/>
            <person name="Tsai W.C."/>
            <person name="Van de Peer Y."/>
            <person name="Liu Z.J."/>
        </authorList>
    </citation>
    <scope>NUCLEOTIDE SEQUENCE</scope>
    <source>
        <strain evidence="8">CP</strain>
    </source>
</reference>
<dbReference type="PROSITE" id="PS51006">
    <property type="entry name" value="PABS_2"/>
    <property type="match status" value="1"/>
</dbReference>
<sequence length="245" mass="27326">METGLGVFSVDQFDRVVPTGRDFLTVGSLRNGGDTAWSVFFWVKIQLYIVIILRRGGKDSVSRDGLDENGVLYLSFTALRGRLRQREENPPSPGKDGITFVAPSEQGRFIGHGEEVEEAHQEVGEGKEGEAHSLKVKEILFQEKSEYQNVIVFEVLVIGGGDGGVLREVSRHSSVEQIDICEIDGMVVDVAKRFFPKVAIGFEDPRVNLNIGDGMIFYMQVDDGSVVKIRHGETFEDHMRFFEGL</sequence>
<dbReference type="AlphaFoldDB" id="A0AAV9DHX7"/>
<dbReference type="Proteomes" id="UP001180020">
    <property type="component" value="Unassembled WGS sequence"/>
</dbReference>
<evidence type="ECO:0000259" key="7">
    <source>
        <dbReference type="PROSITE" id="PS51006"/>
    </source>
</evidence>
<comment type="pathway">
    <text evidence="1">Amine and polyamine biosynthesis; spermidine biosynthesis; spermidine from putrescine: step 1/1.</text>
</comment>
<feature type="domain" description="PABS" evidence="7">
    <location>
        <begin position="155"/>
        <end position="245"/>
    </location>
</feature>
<dbReference type="PANTHER" id="PTHR11558:SF11">
    <property type="entry name" value="SPERMIDINE SYNTHASE"/>
    <property type="match status" value="1"/>
</dbReference>
<dbReference type="InterPro" id="IPR030374">
    <property type="entry name" value="PABS"/>
</dbReference>
<dbReference type="PROSITE" id="PS01330">
    <property type="entry name" value="PABS_1"/>
    <property type="match status" value="1"/>
</dbReference>
<dbReference type="Pfam" id="PF01564">
    <property type="entry name" value="Spermine_synth"/>
    <property type="match status" value="1"/>
</dbReference>
<keyword evidence="9" id="KW-1185">Reference proteome</keyword>
<reference evidence="8" key="2">
    <citation type="submission" date="2023-06" db="EMBL/GenBank/DDBJ databases">
        <authorList>
            <person name="Ma L."/>
            <person name="Liu K.-W."/>
            <person name="Li Z."/>
            <person name="Hsiao Y.-Y."/>
            <person name="Qi Y."/>
            <person name="Fu T."/>
            <person name="Tang G."/>
            <person name="Zhang D."/>
            <person name="Sun W.-H."/>
            <person name="Liu D.-K."/>
            <person name="Li Y."/>
            <person name="Chen G.-Z."/>
            <person name="Liu X.-D."/>
            <person name="Liao X.-Y."/>
            <person name="Jiang Y.-T."/>
            <person name="Yu X."/>
            <person name="Hao Y."/>
            <person name="Huang J."/>
            <person name="Zhao X.-W."/>
            <person name="Ke S."/>
            <person name="Chen Y.-Y."/>
            <person name="Wu W.-L."/>
            <person name="Hsu J.-L."/>
            <person name="Lin Y.-F."/>
            <person name="Huang M.-D."/>
            <person name="Li C.-Y."/>
            <person name="Huang L."/>
            <person name="Wang Z.-W."/>
            <person name="Zhao X."/>
            <person name="Zhong W.-Y."/>
            <person name="Peng D.-H."/>
            <person name="Ahmad S."/>
            <person name="Lan S."/>
            <person name="Zhang J.-S."/>
            <person name="Tsai W.-C."/>
            <person name="Van De Peer Y."/>
            <person name="Liu Z.-J."/>
        </authorList>
    </citation>
    <scope>NUCLEOTIDE SEQUENCE</scope>
    <source>
        <strain evidence="8">CP</strain>
        <tissue evidence="8">Leaves</tissue>
    </source>
</reference>
<proteinExistence type="inferred from homology"/>
<dbReference type="SUPFAM" id="SSF53335">
    <property type="entry name" value="S-adenosyl-L-methionine-dependent methyltransferases"/>
    <property type="match status" value="1"/>
</dbReference>
<dbReference type="GO" id="GO:0004766">
    <property type="term" value="F:spermidine synthase activity"/>
    <property type="evidence" value="ECO:0007669"/>
    <property type="project" value="UniProtKB-EC"/>
</dbReference>
<evidence type="ECO:0000313" key="8">
    <source>
        <dbReference type="EMBL" id="KAK1300414.1"/>
    </source>
</evidence>
<accession>A0AAV9DHX7</accession>
<dbReference type="GO" id="GO:0005829">
    <property type="term" value="C:cytosol"/>
    <property type="evidence" value="ECO:0007669"/>
    <property type="project" value="TreeGrafter"/>
</dbReference>
<dbReference type="InterPro" id="IPR029063">
    <property type="entry name" value="SAM-dependent_MTases_sf"/>
</dbReference>
<evidence type="ECO:0000256" key="5">
    <source>
        <dbReference type="ARBA" id="ARBA00049307"/>
    </source>
</evidence>
<evidence type="ECO:0000256" key="1">
    <source>
        <dbReference type="ARBA" id="ARBA00005123"/>
    </source>
</evidence>
<dbReference type="EMBL" id="JAUJYO010000013">
    <property type="protein sequence ID" value="KAK1300414.1"/>
    <property type="molecule type" value="Genomic_DNA"/>
</dbReference>
<name>A0AAV9DHX7_ACOCL</name>
<gene>
    <name evidence="8" type="ORF">QJS10_CPB13g00297</name>
</gene>
<dbReference type="GO" id="GO:0008295">
    <property type="term" value="P:spermidine biosynthetic process"/>
    <property type="evidence" value="ECO:0007669"/>
    <property type="project" value="TreeGrafter"/>
</dbReference>
<comment type="catalytic activity">
    <reaction evidence="5">
        <text>S-adenosyl 3-(methylsulfanyl)propylamine + putrescine = S-methyl-5'-thioadenosine + spermidine + H(+)</text>
        <dbReference type="Rhea" id="RHEA:12721"/>
        <dbReference type="ChEBI" id="CHEBI:15378"/>
        <dbReference type="ChEBI" id="CHEBI:17509"/>
        <dbReference type="ChEBI" id="CHEBI:57443"/>
        <dbReference type="ChEBI" id="CHEBI:57834"/>
        <dbReference type="ChEBI" id="CHEBI:326268"/>
        <dbReference type="EC" id="2.5.1.16"/>
    </reaction>
</comment>
<dbReference type="EC" id="2.5.1.16" evidence="3"/>
<dbReference type="Gene3D" id="3.40.50.150">
    <property type="entry name" value="Vaccinia Virus protein VP39"/>
    <property type="match status" value="1"/>
</dbReference>
<evidence type="ECO:0000256" key="2">
    <source>
        <dbReference type="ARBA" id="ARBA00007867"/>
    </source>
</evidence>
<evidence type="ECO:0000256" key="6">
    <source>
        <dbReference type="PROSITE-ProRule" id="PRU00354"/>
    </source>
</evidence>
<dbReference type="InterPro" id="IPR030373">
    <property type="entry name" value="PABS_CS"/>
</dbReference>
<comment type="caution">
    <text evidence="8">The sequence shown here is derived from an EMBL/GenBank/DDBJ whole genome shotgun (WGS) entry which is preliminary data.</text>
</comment>
<dbReference type="InterPro" id="IPR001045">
    <property type="entry name" value="Spermi_synthase"/>
</dbReference>
<keyword evidence="4 6" id="KW-0808">Transferase</keyword>
<comment type="caution">
    <text evidence="6">Lacks conserved residue(s) required for the propagation of feature annotation.</text>
</comment>